<gene>
    <name evidence="3" type="ORF">CCY01nite_27050</name>
</gene>
<dbReference type="EMBL" id="BKAU01000002">
    <property type="protein sequence ID" value="GEP96445.1"/>
    <property type="molecule type" value="Genomic_DNA"/>
</dbReference>
<evidence type="ECO:0000313" key="3">
    <source>
        <dbReference type="EMBL" id="GEP96445.1"/>
    </source>
</evidence>
<evidence type="ECO:0000313" key="4">
    <source>
        <dbReference type="Proteomes" id="UP000321436"/>
    </source>
</evidence>
<dbReference type="AlphaFoldDB" id="A0A512RL52"/>
<keyword evidence="1" id="KW-0472">Membrane</keyword>
<dbReference type="Gene3D" id="3.20.20.370">
    <property type="entry name" value="Glycoside hydrolase/deacetylase"/>
    <property type="match status" value="1"/>
</dbReference>
<sequence length="262" mass="29616">MLKYRTIWIIIYFIIAAALLVHYFVHPLPPAGTIAGIIAGLLIYIGLAIWGATRVDSNYFIDVHTKGVTQEKAVSLSFDDGPVENYTPQILDILQQHQVPAAFFCIGHRAETQPHLLKRIHADGHLIGNHSYEHNFWFDLKSSGNMIKDLQTADEMIINATGLQPRLFRPPYGVTNPNLAKAIREGDYIPVGWSIRSLDTVIKEEDKLLERVTRNIRPGDIFLFHDTSAATVRILPALIRHIREQGFAIRRIDHLLNVPAYA</sequence>
<keyword evidence="1" id="KW-0812">Transmembrane</keyword>
<feature type="transmembrane region" description="Helical" evidence="1">
    <location>
        <begin position="31"/>
        <end position="50"/>
    </location>
</feature>
<evidence type="ECO:0000256" key="1">
    <source>
        <dbReference type="SAM" id="Phobius"/>
    </source>
</evidence>
<keyword evidence="1" id="KW-1133">Transmembrane helix</keyword>
<dbReference type="CDD" id="cd10917">
    <property type="entry name" value="CE4_NodB_like_6s_7s"/>
    <property type="match status" value="1"/>
</dbReference>
<dbReference type="InterPro" id="IPR002509">
    <property type="entry name" value="NODB_dom"/>
</dbReference>
<dbReference type="PANTHER" id="PTHR10587">
    <property type="entry name" value="GLYCOSYL TRANSFERASE-RELATED"/>
    <property type="match status" value="1"/>
</dbReference>
<dbReference type="OrthoDB" id="9812065at2"/>
<dbReference type="PROSITE" id="PS51677">
    <property type="entry name" value="NODB"/>
    <property type="match status" value="1"/>
</dbReference>
<dbReference type="Proteomes" id="UP000321436">
    <property type="component" value="Unassembled WGS sequence"/>
</dbReference>
<comment type="caution">
    <text evidence="3">The sequence shown here is derived from an EMBL/GenBank/DDBJ whole genome shotgun (WGS) entry which is preliminary data.</text>
</comment>
<dbReference type="InterPro" id="IPR050248">
    <property type="entry name" value="Polysacc_deacetylase_ArnD"/>
</dbReference>
<accession>A0A512RL52</accession>
<organism evidence="3 4">
    <name type="scientific">Chitinophaga cymbidii</name>
    <dbReference type="NCBI Taxonomy" id="1096750"/>
    <lineage>
        <taxon>Bacteria</taxon>
        <taxon>Pseudomonadati</taxon>
        <taxon>Bacteroidota</taxon>
        <taxon>Chitinophagia</taxon>
        <taxon>Chitinophagales</taxon>
        <taxon>Chitinophagaceae</taxon>
        <taxon>Chitinophaga</taxon>
    </lineage>
</organism>
<keyword evidence="4" id="KW-1185">Reference proteome</keyword>
<name>A0A512RL52_9BACT</name>
<feature type="domain" description="NodB homology" evidence="2">
    <location>
        <begin position="72"/>
        <end position="250"/>
    </location>
</feature>
<feature type="transmembrane region" description="Helical" evidence="1">
    <location>
        <begin position="7"/>
        <end position="25"/>
    </location>
</feature>
<dbReference type="GO" id="GO:0005975">
    <property type="term" value="P:carbohydrate metabolic process"/>
    <property type="evidence" value="ECO:0007669"/>
    <property type="project" value="InterPro"/>
</dbReference>
<dbReference type="SUPFAM" id="SSF88713">
    <property type="entry name" value="Glycoside hydrolase/deacetylase"/>
    <property type="match status" value="1"/>
</dbReference>
<protein>
    <submittedName>
        <fullName evidence="3">Polysaccharide deacetylase</fullName>
    </submittedName>
</protein>
<dbReference type="Pfam" id="PF01522">
    <property type="entry name" value="Polysacc_deac_1"/>
    <property type="match status" value="1"/>
</dbReference>
<dbReference type="InterPro" id="IPR011330">
    <property type="entry name" value="Glyco_hydro/deAcase_b/a-brl"/>
</dbReference>
<dbReference type="GO" id="GO:0016810">
    <property type="term" value="F:hydrolase activity, acting on carbon-nitrogen (but not peptide) bonds"/>
    <property type="evidence" value="ECO:0007669"/>
    <property type="project" value="InterPro"/>
</dbReference>
<dbReference type="RefSeq" id="WP_146862497.1">
    <property type="nucleotide sequence ID" value="NZ_BKAU01000002.1"/>
</dbReference>
<evidence type="ECO:0000259" key="2">
    <source>
        <dbReference type="PROSITE" id="PS51677"/>
    </source>
</evidence>
<proteinExistence type="predicted"/>
<reference evidence="3 4" key="1">
    <citation type="submission" date="2019-07" db="EMBL/GenBank/DDBJ databases">
        <title>Whole genome shotgun sequence of Chitinophaga cymbidii NBRC 109752.</title>
        <authorList>
            <person name="Hosoyama A."/>
            <person name="Uohara A."/>
            <person name="Ohji S."/>
            <person name="Ichikawa N."/>
        </authorList>
    </citation>
    <scope>NUCLEOTIDE SEQUENCE [LARGE SCALE GENOMIC DNA]</scope>
    <source>
        <strain evidence="3 4">NBRC 109752</strain>
    </source>
</reference>